<keyword evidence="2 5" id="KW-0812">Transmembrane</keyword>
<comment type="subcellular location">
    <subcellularLocation>
        <location evidence="1">Membrane</location>
        <topology evidence="1">Multi-pass membrane protein</topology>
    </subcellularLocation>
</comment>
<dbReference type="AlphaFoldDB" id="A0A7D6GXJ6"/>
<proteinExistence type="predicted"/>
<dbReference type="KEGG" id="nay:HYG81_06590"/>
<gene>
    <name evidence="6" type="ORF">HYG81_06590</name>
</gene>
<evidence type="ECO:0000256" key="2">
    <source>
        <dbReference type="ARBA" id="ARBA00022692"/>
    </source>
</evidence>
<organism evidence="6 7">
    <name type="scientific">Natrinema zhouii</name>
    <dbReference type="NCBI Taxonomy" id="1710539"/>
    <lineage>
        <taxon>Archaea</taxon>
        <taxon>Methanobacteriati</taxon>
        <taxon>Methanobacteriota</taxon>
        <taxon>Stenosarchaea group</taxon>
        <taxon>Halobacteria</taxon>
        <taxon>Halobacteriales</taxon>
        <taxon>Natrialbaceae</taxon>
        <taxon>Natrinema</taxon>
    </lineage>
</organism>
<accession>A0A7D6GXJ6</accession>
<dbReference type="Pfam" id="PF07681">
    <property type="entry name" value="DoxX"/>
    <property type="match status" value="1"/>
</dbReference>
<feature type="transmembrane region" description="Helical" evidence="5">
    <location>
        <begin position="6"/>
        <end position="24"/>
    </location>
</feature>
<dbReference type="RefSeq" id="WP_180842428.1">
    <property type="nucleotide sequence ID" value="NZ_CP059154.1"/>
</dbReference>
<feature type="transmembrane region" description="Helical" evidence="5">
    <location>
        <begin position="70"/>
        <end position="88"/>
    </location>
</feature>
<reference evidence="6 7" key="1">
    <citation type="submission" date="2020-07" db="EMBL/GenBank/DDBJ databases">
        <title>Natrinema (YPL30) sp. nov. and Haloterrigena xxxxxx (YPL8) sp. nov., isolated from a salt mine.</title>
        <authorList>
            <person name="Cui H."/>
        </authorList>
    </citation>
    <scope>NUCLEOTIDE SEQUENCE [LARGE SCALE GENOMIC DNA]</scope>
    <source>
        <strain evidence="6 7">YPL13</strain>
    </source>
</reference>
<feature type="transmembrane region" description="Helical" evidence="5">
    <location>
        <begin position="109"/>
        <end position="129"/>
    </location>
</feature>
<sequence>MALEGEFLLAGRLLFGVLFLYNGYNHFAEYEGRVGYAQYKGMFAPSLSVISSGVVLVLGSLGIIFGVYPVISAGALATFLIVATPLFHDFWNASGEDRQNELNHFLKNVGLLGGALVLLSMGSEAWAYAVNVSLF</sequence>
<dbReference type="GO" id="GO:0016020">
    <property type="term" value="C:membrane"/>
    <property type="evidence" value="ECO:0007669"/>
    <property type="project" value="UniProtKB-SubCell"/>
</dbReference>
<evidence type="ECO:0000256" key="4">
    <source>
        <dbReference type="ARBA" id="ARBA00023136"/>
    </source>
</evidence>
<evidence type="ECO:0000313" key="6">
    <source>
        <dbReference type="EMBL" id="QLK27266.1"/>
    </source>
</evidence>
<dbReference type="EMBL" id="CP059154">
    <property type="protein sequence ID" value="QLK27266.1"/>
    <property type="molecule type" value="Genomic_DNA"/>
</dbReference>
<evidence type="ECO:0000256" key="3">
    <source>
        <dbReference type="ARBA" id="ARBA00022989"/>
    </source>
</evidence>
<dbReference type="OrthoDB" id="340328at2157"/>
<keyword evidence="4 5" id="KW-0472">Membrane</keyword>
<feature type="transmembrane region" description="Helical" evidence="5">
    <location>
        <begin position="44"/>
        <end position="64"/>
    </location>
</feature>
<name>A0A7D6GXJ6_9EURY</name>
<dbReference type="GeneID" id="56142857"/>
<evidence type="ECO:0000313" key="7">
    <source>
        <dbReference type="Proteomes" id="UP000510869"/>
    </source>
</evidence>
<keyword evidence="7" id="KW-1185">Reference proteome</keyword>
<dbReference type="InterPro" id="IPR032808">
    <property type="entry name" value="DoxX"/>
</dbReference>
<evidence type="ECO:0000256" key="1">
    <source>
        <dbReference type="ARBA" id="ARBA00004141"/>
    </source>
</evidence>
<evidence type="ECO:0000256" key="5">
    <source>
        <dbReference type="SAM" id="Phobius"/>
    </source>
</evidence>
<protein>
    <submittedName>
        <fullName evidence="6">DoxX family protein</fullName>
    </submittedName>
</protein>
<keyword evidence="3 5" id="KW-1133">Transmembrane helix</keyword>
<dbReference type="Proteomes" id="UP000510869">
    <property type="component" value="Chromosome"/>
</dbReference>